<protein>
    <submittedName>
        <fullName evidence="1">Uncharacterized protein</fullName>
    </submittedName>
</protein>
<evidence type="ECO:0000313" key="1">
    <source>
        <dbReference type="EMBL" id="QHT26248.1"/>
    </source>
</evidence>
<proteinExistence type="predicted"/>
<dbReference type="EMBL" id="MN739782">
    <property type="protein sequence ID" value="QHT26248.1"/>
    <property type="molecule type" value="Genomic_DNA"/>
</dbReference>
<sequence>MEKQVFNGKDFLKYADENKLEYSDALRCHIKDFKWQLNTRSCFNFFSSYYYDACNYEFYSNYKTKENGELRKIDGKAFRELSNKLGLKFVKITTFNEKHYDMKYKSGLNVDIHKLTSNRCSKGGIYFIQENVLDKYLFPLVSIGSGPTPYSYDNNSNGYIREICIPDDATVYIEEDKFKADKLYFKEKTPIKRHDLLRDINKLSNCGRYAIIIDQYPQVFDCIRKGSKKELIRVIKKNTHILQYVYDKKINGVVFWQTLLLYLNSNDMTPPYKYIQDIYKDKYDEEYDSDCSVEDFKYPPLFNLSYDEQDEFLKHKS</sequence>
<dbReference type="AlphaFoldDB" id="A0A6C0EBK9"/>
<accession>A0A6C0EBK9</accession>
<reference evidence="1" key="1">
    <citation type="journal article" date="2020" name="Nature">
        <title>Giant virus diversity and host interactions through global metagenomics.</title>
        <authorList>
            <person name="Schulz F."/>
            <person name="Roux S."/>
            <person name="Paez-Espino D."/>
            <person name="Jungbluth S."/>
            <person name="Walsh D.A."/>
            <person name="Denef V.J."/>
            <person name="McMahon K.D."/>
            <person name="Konstantinidis K.T."/>
            <person name="Eloe-Fadrosh E.A."/>
            <person name="Kyrpides N.C."/>
            <person name="Woyke T."/>
        </authorList>
    </citation>
    <scope>NUCLEOTIDE SEQUENCE</scope>
    <source>
        <strain evidence="1">GVMAG-M-3300023179-27</strain>
    </source>
</reference>
<organism evidence="1">
    <name type="scientific">viral metagenome</name>
    <dbReference type="NCBI Taxonomy" id="1070528"/>
    <lineage>
        <taxon>unclassified sequences</taxon>
        <taxon>metagenomes</taxon>
        <taxon>organismal metagenomes</taxon>
    </lineage>
</organism>
<name>A0A6C0EBK9_9ZZZZ</name>